<evidence type="ECO:0000256" key="1">
    <source>
        <dbReference type="SAM" id="SignalP"/>
    </source>
</evidence>
<feature type="chain" id="PRO_5006393364" description="Copper chaperone PCu(A)C" evidence="1">
    <location>
        <begin position="22"/>
        <end position="146"/>
    </location>
</feature>
<dbReference type="OrthoDB" id="9796962at2"/>
<organism evidence="2 3">
    <name type="scientific">Stenotrophomonas koreensis</name>
    <dbReference type="NCBI Taxonomy" id="266128"/>
    <lineage>
        <taxon>Bacteria</taxon>
        <taxon>Pseudomonadati</taxon>
        <taxon>Pseudomonadota</taxon>
        <taxon>Gammaproteobacteria</taxon>
        <taxon>Lysobacterales</taxon>
        <taxon>Lysobacteraceae</taxon>
        <taxon>Stenotrophomonas</taxon>
    </lineage>
</organism>
<accession>A0A0R0C1J2</accession>
<feature type="signal peptide" evidence="1">
    <location>
        <begin position="1"/>
        <end position="21"/>
    </location>
</feature>
<reference evidence="2 3" key="1">
    <citation type="submission" date="2015-05" db="EMBL/GenBank/DDBJ databases">
        <title>Genome sequencing and analysis of members of genus Stenotrophomonas.</title>
        <authorList>
            <person name="Patil P.P."/>
            <person name="Midha S."/>
            <person name="Patil P.B."/>
        </authorList>
    </citation>
    <scope>NUCLEOTIDE SEQUENCE [LARGE SCALE GENOMIC DNA]</scope>
    <source>
        <strain evidence="2 3">DSM 17805</strain>
    </source>
</reference>
<dbReference type="RefSeq" id="WP_057663355.1">
    <property type="nucleotide sequence ID" value="NZ_LDJH01000006.1"/>
</dbReference>
<dbReference type="EMBL" id="LDJH01000006">
    <property type="protein sequence ID" value="KRG59492.1"/>
    <property type="molecule type" value="Genomic_DNA"/>
</dbReference>
<dbReference type="STRING" id="266128.ABB25_02640"/>
<dbReference type="Gene3D" id="2.60.40.1890">
    <property type="entry name" value="PCu(A)C copper chaperone"/>
    <property type="match status" value="1"/>
</dbReference>
<dbReference type="SUPFAM" id="SSF110087">
    <property type="entry name" value="DR1885-like metal-binding protein"/>
    <property type="match status" value="1"/>
</dbReference>
<dbReference type="PANTHER" id="PTHR36302:SF1">
    <property type="entry name" value="COPPER CHAPERONE PCU(A)C"/>
    <property type="match status" value="1"/>
</dbReference>
<dbReference type="Proteomes" id="UP000051254">
    <property type="component" value="Unassembled WGS sequence"/>
</dbReference>
<keyword evidence="1" id="KW-0732">Signal</keyword>
<gene>
    <name evidence="2" type="ORF">ABB25_02640</name>
</gene>
<dbReference type="PANTHER" id="PTHR36302">
    <property type="entry name" value="BLR7088 PROTEIN"/>
    <property type="match status" value="1"/>
</dbReference>
<comment type="caution">
    <text evidence="2">The sequence shown here is derived from an EMBL/GenBank/DDBJ whole genome shotgun (WGS) entry which is preliminary data.</text>
</comment>
<sequence length="146" mass="15409">MIVKAIAAVALALAASGAAHALRPAPAACLLLEQGWVRAPMAGRAMTAGYGQLHNRCAHTVSLVGLHSAQARHVELHRTEITDGISRMRPVPGLQLAAGQHVSLEPGGLHLMLHGLQPGVVPGSQLELEIDDGNGHWVYRLPVRAR</sequence>
<evidence type="ECO:0000313" key="2">
    <source>
        <dbReference type="EMBL" id="KRG59492.1"/>
    </source>
</evidence>
<dbReference type="PATRIC" id="fig|266128.3.peg.2188"/>
<dbReference type="Pfam" id="PF04314">
    <property type="entry name" value="PCuAC"/>
    <property type="match status" value="1"/>
</dbReference>
<proteinExistence type="predicted"/>
<keyword evidence="3" id="KW-1185">Reference proteome</keyword>
<evidence type="ECO:0008006" key="4">
    <source>
        <dbReference type="Google" id="ProtNLM"/>
    </source>
</evidence>
<evidence type="ECO:0000313" key="3">
    <source>
        <dbReference type="Proteomes" id="UP000051254"/>
    </source>
</evidence>
<dbReference type="InterPro" id="IPR007410">
    <property type="entry name" value="LpqE-like"/>
</dbReference>
<dbReference type="InterPro" id="IPR058248">
    <property type="entry name" value="Lxx211020-like"/>
</dbReference>
<dbReference type="AlphaFoldDB" id="A0A0R0C1J2"/>
<protein>
    <recommendedName>
        <fullName evidence="4">Copper chaperone PCu(A)C</fullName>
    </recommendedName>
</protein>
<dbReference type="InterPro" id="IPR036182">
    <property type="entry name" value="PCuAC_sf"/>
</dbReference>
<name>A0A0R0C1J2_9GAMM</name>